<comment type="caution">
    <text evidence="1">The sequence shown here is derived from an EMBL/GenBank/DDBJ whole genome shotgun (WGS) entry which is preliminary data.</text>
</comment>
<gene>
    <name evidence="1" type="ORF">ACFO0C_01595</name>
</gene>
<proteinExistence type="predicted"/>
<dbReference type="EMBL" id="JBHSBL010000002">
    <property type="protein sequence ID" value="MFC4063607.1"/>
    <property type="molecule type" value="Genomic_DNA"/>
</dbReference>
<name>A0ABV8IHH7_9ACTN</name>
<protein>
    <submittedName>
        <fullName evidence="1">Uncharacterized protein</fullName>
    </submittedName>
</protein>
<dbReference type="RefSeq" id="WP_378064639.1">
    <property type="nucleotide sequence ID" value="NZ_JBHSBL010000002.1"/>
</dbReference>
<evidence type="ECO:0000313" key="1">
    <source>
        <dbReference type="EMBL" id="MFC4063607.1"/>
    </source>
</evidence>
<dbReference type="Proteomes" id="UP001595867">
    <property type="component" value="Unassembled WGS sequence"/>
</dbReference>
<keyword evidence="2" id="KW-1185">Reference proteome</keyword>
<evidence type="ECO:0000313" key="2">
    <source>
        <dbReference type="Proteomes" id="UP001595867"/>
    </source>
</evidence>
<organism evidence="1 2">
    <name type="scientific">Actinoplanes subglobosus</name>
    <dbReference type="NCBI Taxonomy" id="1547892"/>
    <lineage>
        <taxon>Bacteria</taxon>
        <taxon>Bacillati</taxon>
        <taxon>Actinomycetota</taxon>
        <taxon>Actinomycetes</taxon>
        <taxon>Micromonosporales</taxon>
        <taxon>Micromonosporaceae</taxon>
        <taxon>Actinoplanes</taxon>
    </lineage>
</organism>
<accession>A0ABV8IHH7</accession>
<sequence>MIKVFRESQRSGRGMIPFFRAVSDVGDAEKLIAAAAFSAIVADAAWRGYSVPPAEELLILDRAFIMEGGIAFHAFVMAARGKDEFFADAIVPLEGIADIGVQIKVFPELG</sequence>
<reference evidence="2" key="1">
    <citation type="journal article" date="2019" name="Int. J. Syst. Evol. Microbiol.">
        <title>The Global Catalogue of Microorganisms (GCM) 10K type strain sequencing project: providing services to taxonomists for standard genome sequencing and annotation.</title>
        <authorList>
            <consortium name="The Broad Institute Genomics Platform"/>
            <consortium name="The Broad Institute Genome Sequencing Center for Infectious Disease"/>
            <person name="Wu L."/>
            <person name="Ma J."/>
        </authorList>
    </citation>
    <scope>NUCLEOTIDE SEQUENCE [LARGE SCALE GENOMIC DNA]</scope>
    <source>
        <strain evidence="2">TBRC 5832</strain>
    </source>
</reference>